<dbReference type="Proteomes" id="UP000001822">
    <property type="component" value="Chromosome"/>
</dbReference>
<proteinExistence type="predicted"/>
<sequence length="266" mass="30229">MSTTINPYFTSFNVSIDAYTLPERFTYPFQYVPHPLSLLAAKQLQEYLDTQTVWSHNFGLNKAEDHTTVIGKMFGVLVVETAQKEIGFLSAFSGKLASGNQHAAFVPPVFDLLAPTGFLNGGMQQLSKMNTVIEALEQTLEQEYVMQLQQLKVQRKAFSIELQNKIFDQYFFLNQAGEEKSLRAIFKTRSDNNPPSGAGECAAPKLLQYAFQHQMKPLALAEFWWGLSPKSDHWKHGHFYPCCHEKCKPILEHMLAGMLLDENRTE</sequence>
<gene>
    <name evidence="1" type="primary">rluD</name>
    <name evidence="1" type="ordered locus">CHU_0734</name>
</gene>
<dbReference type="OrthoDB" id="9807829at2"/>
<organism evidence="1 2">
    <name type="scientific">Cytophaga hutchinsonii (strain ATCC 33406 / DSM 1761 / CIP 103989 / NBRC 15051 / NCIMB 9469 / D465)</name>
    <dbReference type="NCBI Taxonomy" id="269798"/>
    <lineage>
        <taxon>Bacteria</taxon>
        <taxon>Pseudomonadati</taxon>
        <taxon>Bacteroidota</taxon>
        <taxon>Cytophagia</taxon>
        <taxon>Cytophagales</taxon>
        <taxon>Cytophagaceae</taxon>
        <taxon>Cytophaga</taxon>
    </lineage>
</organism>
<dbReference type="GO" id="GO:0004730">
    <property type="term" value="F:pseudouridylate synthase activity"/>
    <property type="evidence" value="ECO:0007669"/>
    <property type="project" value="UniProtKB-EC"/>
</dbReference>
<evidence type="ECO:0000313" key="2">
    <source>
        <dbReference type="Proteomes" id="UP000001822"/>
    </source>
</evidence>
<dbReference type="RefSeq" id="WP_011584137.1">
    <property type="nucleotide sequence ID" value="NC_008255.1"/>
</dbReference>
<evidence type="ECO:0000313" key="1">
    <source>
        <dbReference type="EMBL" id="ABG58021.1"/>
    </source>
</evidence>
<keyword evidence="1" id="KW-0456">Lyase</keyword>
<protein>
    <submittedName>
        <fullName evidence="1">Ribosomal large subunit pseudouridylate synthase</fullName>
        <ecNumber evidence="1">4.2.1.70</ecNumber>
    </submittedName>
</protein>
<reference evidence="1 2" key="1">
    <citation type="journal article" date="2007" name="Appl. Environ. Microbiol.">
        <title>Genome sequence of the cellulolytic gliding bacterium Cytophaga hutchinsonii.</title>
        <authorList>
            <person name="Xie G."/>
            <person name="Bruce D.C."/>
            <person name="Challacombe J.F."/>
            <person name="Chertkov O."/>
            <person name="Detter J.C."/>
            <person name="Gilna P."/>
            <person name="Han C.S."/>
            <person name="Lucas S."/>
            <person name="Misra M."/>
            <person name="Myers G.L."/>
            <person name="Richardson P."/>
            <person name="Tapia R."/>
            <person name="Thayer N."/>
            <person name="Thompson L.S."/>
            <person name="Brettin T.S."/>
            <person name="Henrissat B."/>
            <person name="Wilson D.B."/>
            <person name="McBride M.J."/>
        </authorList>
    </citation>
    <scope>NUCLEOTIDE SEQUENCE [LARGE SCALE GENOMIC DNA]</scope>
    <source>
        <strain evidence="2">ATCC 33406 / DSM 1761 / CIP 103989 / NBRC 15051 / NCIMB 9469 / D465</strain>
    </source>
</reference>
<keyword evidence="2" id="KW-1185">Reference proteome</keyword>
<dbReference type="AlphaFoldDB" id="A0A6N4SP09"/>
<dbReference type="EMBL" id="CP000383">
    <property type="protein sequence ID" value="ABG58021.1"/>
    <property type="molecule type" value="Genomic_DNA"/>
</dbReference>
<name>A0A6N4SP09_CYTH3</name>
<dbReference type="EC" id="4.2.1.70" evidence="1"/>
<dbReference type="KEGG" id="chu:CHU_0734"/>
<accession>A0A6N4SP09</accession>